<dbReference type="SMART" id="SM00343">
    <property type="entry name" value="ZnF_C2HC"/>
    <property type="match status" value="1"/>
</dbReference>
<name>A0ABN9U1Y8_9DINO</name>
<reference evidence="5" key="1">
    <citation type="submission" date="2023-10" db="EMBL/GenBank/DDBJ databases">
        <authorList>
            <person name="Chen Y."/>
            <person name="Shah S."/>
            <person name="Dougan E. K."/>
            <person name="Thang M."/>
            <person name="Chan C."/>
        </authorList>
    </citation>
    <scope>NUCLEOTIDE SEQUENCE [LARGE SCALE GENOMIC DNA]</scope>
</reference>
<evidence type="ECO:0000313" key="5">
    <source>
        <dbReference type="EMBL" id="CAK0852802.1"/>
    </source>
</evidence>
<keyword evidence="6" id="KW-1185">Reference proteome</keyword>
<feature type="region of interest" description="Disordered" evidence="2">
    <location>
        <begin position="597"/>
        <end position="644"/>
    </location>
</feature>
<dbReference type="InterPro" id="IPR036875">
    <property type="entry name" value="Znf_CCHC_sf"/>
</dbReference>
<dbReference type="SUPFAM" id="SSF57756">
    <property type="entry name" value="Retrovirus zinc finger-like domains"/>
    <property type="match status" value="1"/>
</dbReference>
<dbReference type="InterPro" id="IPR012337">
    <property type="entry name" value="RNaseH-like_sf"/>
</dbReference>
<feature type="domain" description="Integrase catalytic" evidence="4">
    <location>
        <begin position="992"/>
        <end position="1163"/>
    </location>
</feature>
<dbReference type="Gene3D" id="4.10.60.10">
    <property type="entry name" value="Zinc finger, CCHC-type"/>
    <property type="match status" value="1"/>
</dbReference>
<dbReference type="InterPro" id="IPR001584">
    <property type="entry name" value="Integrase_cat-core"/>
</dbReference>
<dbReference type="SUPFAM" id="SSF53098">
    <property type="entry name" value="Ribonuclease H-like"/>
    <property type="match status" value="1"/>
</dbReference>
<protein>
    <recommendedName>
        <fullName evidence="7">Retrovirus-related Pol polyprotein from transposon TNT 1-94</fullName>
    </recommendedName>
</protein>
<feature type="compositionally biased region" description="Low complexity" evidence="2">
    <location>
        <begin position="617"/>
        <end position="632"/>
    </location>
</feature>
<dbReference type="Gene3D" id="3.30.420.10">
    <property type="entry name" value="Ribonuclease H-like superfamily/Ribonuclease H"/>
    <property type="match status" value="1"/>
</dbReference>
<dbReference type="InterPro" id="IPR036397">
    <property type="entry name" value="RNaseH_sf"/>
</dbReference>
<evidence type="ECO:0000313" key="6">
    <source>
        <dbReference type="Proteomes" id="UP001189429"/>
    </source>
</evidence>
<dbReference type="PROSITE" id="PS50158">
    <property type="entry name" value="ZF_CCHC"/>
    <property type="match status" value="1"/>
</dbReference>
<dbReference type="EMBL" id="CAUYUJ010015343">
    <property type="protein sequence ID" value="CAK0852802.1"/>
    <property type="molecule type" value="Genomic_DNA"/>
</dbReference>
<keyword evidence="1" id="KW-0863">Zinc-finger</keyword>
<proteinExistence type="predicted"/>
<organism evidence="5 6">
    <name type="scientific">Prorocentrum cordatum</name>
    <dbReference type="NCBI Taxonomy" id="2364126"/>
    <lineage>
        <taxon>Eukaryota</taxon>
        <taxon>Sar</taxon>
        <taxon>Alveolata</taxon>
        <taxon>Dinophyceae</taxon>
        <taxon>Prorocentrales</taxon>
        <taxon>Prorocentraceae</taxon>
        <taxon>Prorocentrum</taxon>
    </lineage>
</organism>
<dbReference type="Proteomes" id="UP001189429">
    <property type="component" value="Unassembled WGS sequence"/>
</dbReference>
<accession>A0ABN9U1Y8</accession>
<feature type="domain" description="CCHC-type" evidence="3">
    <location>
        <begin position="346"/>
        <end position="361"/>
    </location>
</feature>
<dbReference type="InterPro" id="IPR001878">
    <property type="entry name" value="Znf_CCHC"/>
</dbReference>
<evidence type="ECO:0000259" key="4">
    <source>
        <dbReference type="PROSITE" id="PS50994"/>
    </source>
</evidence>
<evidence type="ECO:0000259" key="3">
    <source>
        <dbReference type="PROSITE" id="PS50158"/>
    </source>
</evidence>
<evidence type="ECO:0000256" key="1">
    <source>
        <dbReference type="PROSITE-ProRule" id="PRU00047"/>
    </source>
</evidence>
<comment type="caution">
    <text evidence="5">The sequence shown here is derived from an EMBL/GenBank/DDBJ whole genome shotgun (WGS) entry which is preliminary data.</text>
</comment>
<dbReference type="Gene3D" id="2.40.70.10">
    <property type="entry name" value="Acid Proteases"/>
    <property type="match status" value="1"/>
</dbReference>
<evidence type="ECO:0000256" key="2">
    <source>
        <dbReference type="SAM" id="MobiDB-lite"/>
    </source>
</evidence>
<keyword evidence="1" id="KW-0479">Metal-binding</keyword>
<sequence>MESGQSGVKIPVWNGEASTLESFEEKVKLWVLGAKKEDRVYLGPRLVQAMDEDSQQWHEAKKVLLDDLVKEDGAKRVVNALKGVRGTVTMQEAVSKWREFMRGIYRNPGEGPKKWVSRFDIHLSKIGKALHAVCNDIPATGFMHEFILGLILLDGTGLDPSEQAAVLATSGPKGNSYMCQDVKKALAEQWSEEQLAARDKQKGYTSRKGVHAIFEDPEQIGELTAYAEEIYDEAYHDGFGEATDLTETAMAAAEELMTATIGDPSIAEEHPGQDESLAAAVLPGEDRADEWTETAYAASRTFLEARKLINEVKNARGYFPVVGLGAYDAMPTQPGTAPKKVDKDTCLLCGEQGHRARECPNRGNGGTTADRKRAFNSFVGALEHIVEFDSFVGTCTEEQVLVEDDGNFEDGTFIGFSLDECKGYALLDGGASRSVGGVEQLEYLNEHLQHPMEVNPGAGLGFSFAGGDRADAPSKVSFQVHNLDDQTVEIYVLDRPSPILLGVDMLKKFGLVIDYDRNTVYSRRLKKEIPTRVLASGHLALDLTALSDAGSGTNARVDQIKCRDCGEILFKYIFAKPQDQQLSLCIKSREHFQRLEATGHAQLPRVRPSCNPDMNYTDSTSESEPTSTRSAPQPTPSRPLPSRLSAEVIRTLSDTEVQMIIENERNAIRQEEQTRLAKEIIEKGLIQTSAPSKPDVEIKVEEMIDPPRAMKRQGVPEPMVSKSAYGIPVPEDLPTPSGMPRPAGAMKLVQALMEKRPRKVWISPPCGAESPLQNLNPMTEEAQKKLIKTRKIQRNMVWAITQLREAGFCDIYLEQSGRCRSWTGNFKSLKQELHGCTIHGCMYDMRDEKEEVLLKKEWYIATTDETFEKEIGRRCQDLHVHLPIEGGTRVALTANYPGTMCKKIAKHFMKKITSDEALSYLVKEVDAKDDGDLEAIIAHLHRNFGHCSLTTVEAALKTRQADKKLVDLCKHYECPSCKAAQRFQLRPIASSEPSVPTPGKELGCDNFYWTHPRRTYHIRGTLCADYGSRFTTCHVLTKEKMDTNCGNTTAQEMKDTVLKSWIQHYGKPEVLRSDPEGCFRQAEHRAWLSGHGIEWRPEPGEAHWRMGVVERCIETIKEIATRMAWEAPDDIEPQEIFTWACAANNDLMRHNGYSPLMLLMGRTPAGHGLQDEENPSTLGAEVKEDQFQKLVLNKRTAYKACVEHYLSEKTKRALLAKTRPFKVWEPGEKAHYWRSAKGNSHKTKQGMSGRFHGPATVLMQEREVKNGVAERRGVVWLVDGDRLVRAAAAHLRTVTKAEQTLENISAGSSDQFQRMEINTENHLGTREITFFLRQATIMDRITKKKIYQENQQKFTKSQEEDMTDLLRDLNPKFPGMTRILREMLAALVKQNKVEVKLNNLTPEEKKQLPFAKENEIKSFLKYRVCEAASRAGVHPGALMKMRWVIAKKETGDLKARLVVLGYTDPSLGQIKTASPTCSRRARQMFLGVSASMGFQVFKGDVKAAFLQGVPLISAELSLLLAYTNTATINALMQANKLVRRARMEAVKELIMEKHINPCLVGYSDAAWNVRRDGSSQGGFLIFMTDQALLQNKEELEFCRLLLSEILIGPVPLKQWAQGRARIPGALVLDCRGVFDALDRSESSALGMKDKRSALEALALKRGMAATATSLRWCHSGAQLSDCMTKNAEKARASYNLWQQRGTWKLIYDSNFISEKHRKHKGLDTLETGFAVDADDAWQLFPDYMEIEDTDLDIVSDFRHPGLRQQMMQDATPQ</sequence>
<gene>
    <name evidence="5" type="ORF">PCOR1329_LOCUS44468</name>
</gene>
<dbReference type="PROSITE" id="PS50994">
    <property type="entry name" value="INTEGRASE"/>
    <property type="match status" value="1"/>
</dbReference>
<dbReference type="InterPro" id="IPR021109">
    <property type="entry name" value="Peptidase_aspartic_dom_sf"/>
</dbReference>
<keyword evidence="1" id="KW-0862">Zinc</keyword>
<evidence type="ECO:0008006" key="7">
    <source>
        <dbReference type="Google" id="ProtNLM"/>
    </source>
</evidence>